<keyword evidence="2 6" id="KW-0863">Zinc-finger</keyword>
<dbReference type="PROSITE" id="PS51194">
    <property type="entry name" value="HELICASE_CTER"/>
    <property type="match status" value="1"/>
</dbReference>
<dbReference type="EMBL" id="FNXT01001276">
    <property type="protein sequence ID" value="SZX77198.1"/>
    <property type="molecule type" value="Genomic_DNA"/>
</dbReference>
<organism evidence="9 10">
    <name type="scientific">Tetradesmus obliquus</name>
    <name type="common">Green alga</name>
    <name type="synonym">Acutodesmus obliquus</name>
    <dbReference type="NCBI Taxonomy" id="3088"/>
    <lineage>
        <taxon>Eukaryota</taxon>
        <taxon>Viridiplantae</taxon>
        <taxon>Chlorophyta</taxon>
        <taxon>core chlorophytes</taxon>
        <taxon>Chlorophyceae</taxon>
        <taxon>CS clade</taxon>
        <taxon>Sphaeropleales</taxon>
        <taxon>Scenedesmaceae</taxon>
        <taxon>Tetradesmus</taxon>
    </lineage>
</organism>
<feature type="domain" description="C3H1-type" evidence="7">
    <location>
        <begin position="619"/>
        <end position="642"/>
    </location>
</feature>
<evidence type="ECO:0000313" key="9">
    <source>
        <dbReference type="EMBL" id="SZX77198.1"/>
    </source>
</evidence>
<reference evidence="9 10" key="1">
    <citation type="submission" date="2016-10" db="EMBL/GenBank/DDBJ databases">
        <authorList>
            <person name="Cai Z."/>
        </authorList>
    </citation>
    <scope>NUCLEOTIDE SEQUENCE [LARGE SCALE GENOMIC DNA]</scope>
</reference>
<evidence type="ECO:0000256" key="4">
    <source>
        <dbReference type="ARBA" id="ARBA00022806"/>
    </source>
</evidence>
<dbReference type="InterPro" id="IPR019446">
    <property type="entry name" value="BMT5-like"/>
</dbReference>
<feature type="zinc finger region" description="C3H1-type" evidence="6">
    <location>
        <begin position="590"/>
        <end position="618"/>
    </location>
</feature>
<evidence type="ECO:0000259" key="7">
    <source>
        <dbReference type="PROSITE" id="PS50103"/>
    </source>
</evidence>
<dbReference type="InterPro" id="IPR041367">
    <property type="entry name" value="Znf-CCCH_4"/>
</dbReference>
<keyword evidence="3" id="KW-0378">Hydrolase</keyword>
<evidence type="ECO:0000256" key="5">
    <source>
        <dbReference type="ARBA" id="ARBA00022833"/>
    </source>
</evidence>
<evidence type="ECO:0000313" key="10">
    <source>
        <dbReference type="Proteomes" id="UP000256970"/>
    </source>
</evidence>
<keyword evidence="4" id="KW-0547">Nucleotide-binding</keyword>
<gene>
    <name evidence="9" type="ORF">BQ4739_LOCUS17540</name>
</gene>
<name>A0A383WIB0_TETOB</name>
<keyword evidence="1 6" id="KW-0479">Metal-binding</keyword>
<dbReference type="InterPro" id="IPR000571">
    <property type="entry name" value="Znf_CCCH"/>
</dbReference>
<feature type="domain" description="Helicase C-terminal" evidence="8">
    <location>
        <begin position="10"/>
        <end position="208"/>
    </location>
</feature>
<dbReference type="Pfam" id="PF18044">
    <property type="entry name" value="zf-CCCH_4"/>
    <property type="match status" value="1"/>
</dbReference>
<dbReference type="Proteomes" id="UP000256970">
    <property type="component" value="Unassembled WGS sequence"/>
</dbReference>
<keyword evidence="4" id="KW-0347">Helicase</keyword>
<dbReference type="InterPro" id="IPR001650">
    <property type="entry name" value="Helicase_C-like"/>
</dbReference>
<dbReference type="GO" id="GO:0003723">
    <property type="term" value="F:RNA binding"/>
    <property type="evidence" value="ECO:0007669"/>
    <property type="project" value="TreeGrafter"/>
</dbReference>
<dbReference type="SUPFAM" id="SSF52540">
    <property type="entry name" value="P-loop containing nucleoside triphosphate hydrolases"/>
    <property type="match status" value="1"/>
</dbReference>
<evidence type="ECO:0000256" key="2">
    <source>
        <dbReference type="ARBA" id="ARBA00022771"/>
    </source>
</evidence>
<dbReference type="STRING" id="3088.A0A383WIB0"/>
<feature type="zinc finger region" description="C3H1-type" evidence="6">
    <location>
        <begin position="619"/>
        <end position="642"/>
    </location>
</feature>
<dbReference type="InterPro" id="IPR027417">
    <property type="entry name" value="P-loop_NTPase"/>
</dbReference>
<dbReference type="Gene3D" id="3.40.50.300">
    <property type="entry name" value="P-loop containing nucleotide triphosphate hydrolases"/>
    <property type="match status" value="1"/>
</dbReference>
<dbReference type="GO" id="GO:0070475">
    <property type="term" value="P:rRNA base methylation"/>
    <property type="evidence" value="ECO:0007669"/>
    <property type="project" value="InterPro"/>
</dbReference>
<evidence type="ECO:0000259" key="8">
    <source>
        <dbReference type="PROSITE" id="PS51194"/>
    </source>
</evidence>
<evidence type="ECO:0000256" key="3">
    <source>
        <dbReference type="ARBA" id="ARBA00022801"/>
    </source>
</evidence>
<dbReference type="CDD" id="cd18791">
    <property type="entry name" value="SF2_C_RHA"/>
    <property type="match status" value="1"/>
</dbReference>
<dbReference type="SMART" id="SM00356">
    <property type="entry name" value="ZnF_C3H1"/>
    <property type="match status" value="2"/>
</dbReference>
<dbReference type="AlphaFoldDB" id="A0A383WIB0"/>
<dbReference type="Pfam" id="PF00271">
    <property type="entry name" value="Helicase_C"/>
    <property type="match status" value="1"/>
</dbReference>
<dbReference type="PROSITE" id="PS50103">
    <property type="entry name" value="ZF_C3H1"/>
    <property type="match status" value="2"/>
</dbReference>
<dbReference type="GO" id="GO:0004386">
    <property type="term" value="F:helicase activity"/>
    <property type="evidence" value="ECO:0007669"/>
    <property type="project" value="UniProtKB-KW"/>
</dbReference>
<evidence type="ECO:0000256" key="6">
    <source>
        <dbReference type="PROSITE-ProRule" id="PRU00723"/>
    </source>
</evidence>
<feature type="domain" description="C3H1-type" evidence="7">
    <location>
        <begin position="590"/>
        <end position="618"/>
    </location>
</feature>
<sequence length="1032" mass="109195">MQVGLPMLMLVRDVVVQLHREEDDADAVILVFLPTYKTLELLHRLLLELAQQNTAEGHYAASLQLFPLHSSVDIDEAMASMQQAVAPGSRKVILATNVAESSVTIPHVKHVIDACTTNQVHWDAASCRERPQVVWASQSAAEQRAGRTGRTCAGTCYRLMPRAAFLKLDRFDCSSLTLRSLRREVLSLLSAASRAMADPAALLAQALDAPQAAVVAAALEYLQQVGLAAPNAKGRLEPSRTGAFIAALPLSLESSLLLACGGLAGHAWEACLLAALMNATPYPIQQPFGSAAMKYVTLYYYGPDSQGAAGGAAAAVEAGLMQPDSAAAAAGVFGYDVSSSSGRQGVDRTVQLLANLAAFEAWQQQWCDVQRLKQLLQVEPPPGSGSSSNGGIAVGTDRAGADAAADARSVLSSAAAAIVSDAEAAWCRQHHLLPASLRHVQDTLAIIVSALHTFRPSFIHRAPGPPEYYRRQQASHTCRLLPAQPGSVLEGACSCQGLAMPSMHSYSKHSQLLQLLGQVFQAGTAAADAQLLQLQDSSSSSSSNAWHSNGASAGRGIVSEFGLIEVDVDADGDQEEAYLSAAEQQQEAADDATPVCKFFMSSSGCRFGSQCNFRHARPTCRFFLSRSGCMYGAACRFLHHTPDVRGISISSSSKSLGTDTSRTVDDQQPQQGLTFDWSSSKAAGMPAAYEAELVNNSSSSSSDGLILLLGEGDFSFTAALLKRRAAAQPDQPAASLGCGIIATSYEQRQGLGRIYPGRALEARLQLLEAAGVELRYGVDATQLYQGLEGITMSSVQHLVWNFPLAVSAEAAAASAGLSAAQAAKLLGADDEANRQLMGRFLAGVARQMAAWQPNMKLHIALCLDQYGRWGMDGLARSCFLFLQQSRQIHLADWPGYTPRRGLLDGAFPTDRAVVYTFGLAPPSGHIPSTPKLQQALRILEMRQLLQHARSKAGAAAAAEQSQAAAAANEQSQAAAIAKSTLASVDALCALVEANTAVAGAGPFTFGGSHDVVFTPGKRTVATRRSARLAKNN</sequence>
<keyword evidence="4" id="KW-0067">ATP-binding</keyword>
<protein>
    <submittedName>
        <fullName evidence="9">Uncharacterized protein</fullName>
    </submittedName>
</protein>
<evidence type="ECO:0000256" key="1">
    <source>
        <dbReference type="ARBA" id="ARBA00022723"/>
    </source>
</evidence>
<dbReference type="GO" id="GO:0070042">
    <property type="term" value="F:rRNA (uridine-N3-)-methyltransferase activity"/>
    <property type="evidence" value="ECO:0007669"/>
    <property type="project" value="InterPro"/>
</dbReference>
<proteinExistence type="predicted"/>
<dbReference type="GO" id="GO:0008270">
    <property type="term" value="F:zinc ion binding"/>
    <property type="evidence" value="ECO:0007669"/>
    <property type="project" value="UniProtKB-KW"/>
</dbReference>
<accession>A0A383WIB0</accession>
<dbReference type="SMART" id="SM00490">
    <property type="entry name" value="HELICc"/>
    <property type="match status" value="1"/>
</dbReference>
<dbReference type="Pfam" id="PF10354">
    <property type="entry name" value="BMT5-like"/>
    <property type="match status" value="1"/>
</dbReference>
<keyword evidence="5 6" id="KW-0862">Zinc</keyword>
<dbReference type="PANTHER" id="PTHR18934">
    <property type="entry name" value="ATP-DEPENDENT RNA HELICASE"/>
    <property type="match status" value="1"/>
</dbReference>
<dbReference type="Gene3D" id="4.10.1000.10">
    <property type="entry name" value="Zinc finger, CCCH-type"/>
    <property type="match status" value="1"/>
</dbReference>
<dbReference type="PANTHER" id="PTHR18934:SF221">
    <property type="entry name" value="ATP-DEPENDENT RNA HELICASE DHX34-RELATED"/>
    <property type="match status" value="1"/>
</dbReference>
<keyword evidence="10" id="KW-1185">Reference proteome</keyword>
<dbReference type="GO" id="GO:0016787">
    <property type="term" value="F:hydrolase activity"/>
    <property type="evidence" value="ECO:0007669"/>
    <property type="project" value="UniProtKB-KW"/>
</dbReference>